<feature type="region of interest" description="Disordered" evidence="1">
    <location>
        <begin position="66"/>
        <end position="97"/>
    </location>
</feature>
<keyword evidence="3" id="KW-1185">Reference proteome</keyword>
<name>A0A4C1XZ93_EUMVA</name>
<evidence type="ECO:0000256" key="1">
    <source>
        <dbReference type="SAM" id="MobiDB-lite"/>
    </source>
</evidence>
<evidence type="ECO:0000313" key="2">
    <source>
        <dbReference type="EMBL" id="GBP67882.1"/>
    </source>
</evidence>
<protein>
    <submittedName>
        <fullName evidence="2">Uncharacterized protein</fullName>
    </submittedName>
</protein>
<reference evidence="2 3" key="1">
    <citation type="journal article" date="2019" name="Commun. Biol.">
        <title>The bagworm genome reveals a unique fibroin gene that provides high tensile strength.</title>
        <authorList>
            <person name="Kono N."/>
            <person name="Nakamura H."/>
            <person name="Ohtoshi R."/>
            <person name="Tomita M."/>
            <person name="Numata K."/>
            <person name="Arakawa K."/>
        </authorList>
    </citation>
    <scope>NUCLEOTIDE SEQUENCE [LARGE SCALE GENOMIC DNA]</scope>
</reference>
<accession>A0A4C1XZ93</accession>
<dbReference type="AlphaFoldDB" id="A0A4C1XZ93"/>
<dbReference type="Proteomes" id="UP000299102">
    <property type="component" value="Unassembled WGS sequence"/>
</dbReference>
<comment type="caution">
    <text evidence="2">The sequence shown here is derived from an EMBL/GenBank/DDBJ whole genome shotgun (WGS) entry which is preliminary data.</text>
</comment>
<evidence type="ECO:0000313" key="3">
    <source>
        <dbReference type="Proteomes" id="UP000299102"/>
    </source>
</evidence>
<gene>
    <name evidence="2" type="ORF">EVAR_38350_1</name>
</gene>
<dbReference type="EMBL" id="BGZK01000995">
    <property type="protein sequence ID" value="GBP67882.1"/>
    <property type="molecule type" value="Genomic_DNA"/>
</dbReference>
<organism evidence="2 3">
    <name type="scientific">Eumeta variegata</name>
    <name type="common">Bagworm moth</name>
    <name type="synonym">Eumeta japonica</name>
    <dbReference type="NCBI Taxonomy" id="151549"/>
    <lineage>
        <taxon>Eukaryota</taxon>
        <taxon>Metazoa</taxon>
        <taxon>Ecdysozoa</taxon>
        <taxon>Arthropoda</taxon>
        <taxon>Hexapoda</taxon>
        <taxon>Insecta</taxon>
        <taxon>Pterygota</taxon>
        <taxon>Neoptera</taxon>
        <taxon>Endopterygota</taxon>
        <taxon>Lepidoptera</taxon>
        <taxon>Glossata</taxon>
        <taxon>Ditrysia</taxon>
        <taxon>Tineoidea</taxon>
        <taxon>Psychidae</taxon>
        <taxon>Oiketicinae</taxon>
        <taxon>Eumeta</taxon>
    </lineage>
</organism>
<proteinExistence type="predicted"/>
<sequence length="97" mass="10664">MGYADSDKIGDGVTMGPARVADARAGQFSQRVDERVVASPDALGDFSSYGRRCLARERRGALTRAQPLTVAQPVTRTNEERRRAAASRPNYLYSCRD</sequence>